<gene>
    <name evidence="2" type="ORF">D9613_000936</name>
</gene>
<sequence>MVFSINKLYSDVYGKARHHLAFLTFVRSSTVCTEDNSSNLMGRRKKSTIARLASLRRSREEKMSCIGTGLDDIEKPTRVPPKKRGRPKLPKMSNESLVPSSSPSPATSPSAQKDTTQFTKFRCSVLAETVSSTPETLGALFTTFQLLIPDSGATRSI</sequence>
<evidence type="ECO:0000313" key="2">
    <source>
        <dbReference type="EMBL" id="KAF4620924.1"/>
    </source>
</evidence>
<protein>
    <submittedName>
        <fullName evidence="2">Uncharacterized protein</fullName>
    </submittedName>
</protein>
<reference evidence="2 3" key="1">
    <citation type="submission" date="2019-12" db="EMBL/GenBank/DDBJ databases">
        <authorList>
            <person name="Floudas D."/>
            <person name="Bentzer J."/>
            <person name="Ahren D."/>
            <person name="Johansson T."/>
            <person name="Persson P."/>
            <person name="Tunlid A."/>
        </authorList>
    </citation>
    <scope>NUCLEOTIDE SEQUENCE [LARGE SCALE GENOMIC DNA]</scope>
    <source>
        <strain evidence="2 3">CBS 102.39</strain>
    </source>
</reference>
<dbReference type="Proteomes" id="UP000521872">
    <property type="component" value="Unassembled WGS sequence"/>
</dbReference>
<keyword evidence="3" id="KW-1185">Reference proteome</keyword>
<accession>A0A8H4VUY9</accession>
<evidence type="ECO:0000313" key="3">
    <source>
        <dbReference type="Proteomes" id="UP000521872"/>
    </source>
</evidence>
<evidence type="ECO:0000256" key="1">
    <source>
        <dbReference type="SAM" id="MobiDB-lite"/>
    </source>
</evidence>
<organism evidence="2 3">
    <name type="scientific">Agrocybe pediades</name>
    <dbReference type="NCBI Taxonomy" id="84607"/>
    <lineage>
        <taxon>Eukaryota</taxon>
        <taxon>Fungi</taxon>
        <taxon>Dikarya</taxon>
        <taxon>Basidiomycota</taxon>
        <taxon>Agaricomycotina</taxon>
        <taxon>Agaricomycetes</taxon>
        <taxon>Agaricomycetidae</taxon>
        <taxon>Agaricales</taxon>
        <taxon>Agaricineae</taxon>
        <taxon>Strophariaceae</taxon>
        <taxon>Agrocybe</taxon>
    </lineage>
</organism>
<dbReference type="EMBL" id="JAACJL010000015">
    <property type="protein sequence ID" value="KAF4620924.1"/>
    <property type="molecule type" value="Genomic_DNA"/>
</dbReference>
<comment type="caution">
    <text evidence="2">The sequence shown here is derived from an EMBL/GenBank/DDBJ whole genome shotgun (WGS) entry which is preliminary data.</text>
</comment>
<dbReference type="AlphaFoldDB" id="A0A8H4VUY9"/>
<feature type="region of interest" description="Disordered" evidence="1">
    <location>
        <begin position="66"/>
        <end position="114"/>
    </location>
</feature>
<name>A0A8H4VUY9_9AGAR</name>
<feature type="compositionally biased region" description="Basic residues" evidence="1">
    <location>
        <begin position="80"/>
        <end position="89"/>
    </location>
</feature>
<feature type="compositionally biased region" description="Low complexity" evidence="1">
    <location>
        <begin position="90"/>
        <end position="110"/>
    </location>
</feature>
<proteinExistence type="predicted"/>